<gene>
    <name evidence="1" type="ORF">ARMSODRAFT_1084275</name>
</gene>
<proteinExistence type="predicted"/>
<reference evidence="2" key="1">
    <citation type="journal article" date="2017" name="Nat. Ecol. Evol.">
        <title>Genome expansion and lineage-specific genetic innovations in the forest pathogenic fungi Armillaria.</title>
        <authorList>
            <person name="Sipos G."/>
            <person name="Prasanna A.N."/>
            <person name="Walter M.C."/>
            <person name="O'Connor E."/>
            <person name="Balint B."/>
            <person name="Krizsan K."/>
            <person name="Kiss B."/>
            <person name="Hess J."/>
            <person name="Varga T."/>
            <person name="Slot J."/>
            <person name="Riley R."/>
            <person name="Boka B."/>
            <person name="Rigling D."/>
            <person name="Barry K."/>
            <person name="Lee J."/>
            <person name="Mihaltcheva S."/>
            <person name="LaButti K."/>
            <person name="Lipzen A."/>
            <person name="Waldron R."/>
            <person name="Moloney N.M."/>
            <person name="Sperisen C."/>
            <person name="Kredics L."/>
            <person name="Vagvoelgyi C."/>
            <person name="Patrignani A."/>
            <person name="Fitzpatrick D."/>
            <person name="Nagy I."/>
            <person name="Doyle S."/>
            <person name="Anderson J.B."/>
            <person name="Grigoriev I.V."/>
            <person name="Gueldener U."/>
            <person name="Muensterkoetter M."/>
            <person name="Nagy L.G."/>
        </authorList>
    </citation>
    <scope>NUCLEOTIDE SEQUENCE [LARGE SCALE GENOMIC DNA]</scope>
    <source>
        <strain evidence="2">28-4</strain>
    </source>
</reference>
<evidence type="ECO:0000313" key="1">
    <source>
        <dbReference type="EMBL" id="PBK70209.1"/>
    </source>
</evidence>
<keyword evidence="2" id="KW-1185">Reference proteome</keyword>
<name>A0A2H3BHA8_9AGAR</name>
<dbReference type="AlphaFoldDB" id="A0A2H3BHA8"/>
<dbReference type="EMBL" id="KZ293427">
    <property type="protein sequence ID" value="PBK70209.1"/>
    <property type="molecule type" value="Genomic_DNA"/>
</dbReference>
<sequence length="80" mass="9201">MWDKCYYLLLTRRSVCHLRLVKLTSPRCLSSIVIFPHARYERGWMKLLPLTWSPPSCSSASCSMPLGAPLYLVTTAFFTM</sequence>
<accession>A0A2H3BHA8</accession>
<protein>
    <submittedName>
        <fullName evidence="1">Uncharacterized protein</fullName>
    </submittedName>
</protein>
<dbReference type="Proteomes" id="UP000218334">
    <property type="component" value="Unassembled WGS sequence"/>
</dbReference>
<evidence type="ECO:0000313" key="2">
    <source>
        <dbReference type="Proteomes" id="UP000218334"/>
    </source>
</evidence>
<organism evidence="1 2">
    <name type="scientific">Armillaria solidipes</name>
    <dbReference type="NCBI Taxonomy" id="1076256"/>
    <lineage>
        <taxon>Eukaryota</taxon>
        <taxon>Fungi</taxon>
        <taxon>Dikarya</taxon>
        <taxon>Basidiomycota</taxon>
        <taxon>Agaricomycotina</taxon>
        <taxon>Agaricomycetes</taxon>
        <taxon>Agaricomycetidae</taxon>
        <taxon>Agaricales</taxon>
        <taxon>Marasmiineae</taxon>
        <taxon>Physalacriaceae</taxon>
        <taxon>Armillaria</taxon>
    </lineage>
</organism>